<evidence type="ECO:0000313" key="2">
    <source>
        <dbReference type="EMBL" id="KAH9501194.1"/>
    </source>
</evidence>
<proteinExistence type="predicted"/>
<keyword evidence="1" id="KW-0812">Transmembrane</keyword>
<feature type="transmembrane region" description="Helical" evidence="1">
    <location>
        <begin position="6"/>
        <end position="22"/>
    </location>
</feature>
<reference evidence="2" key="1">
    <citation type="submission" date="2013-05" db="EMBL/GenBank/DDBJ databases">
        <authorList>
            <person name="Yim A.K.Y."/>
            <person name="Chan T.F."/>
            <person name="Ji K.M."/>
            <person name="Liu X.Y."/>
            <person name="Zhou J.W."/>
            <person name="Li R.Q."/>
            <person name="Yang K.Y."/>
            <person name="Li J."/>
            <person name="Li M."/>
            <person name="Law P.T.W."/>
            <person name="Wu Y.L."/>
            <person name="Cai Z.L."/>
            <person name="Qin H."/>
            <person name="Bao Y."/>
            <person name="Leung R.K.K."/>
            <person name="Ng P.K.S."/>
            <person name="Zou J."/>
            <person name="Zhong X.J."/>
            <person name="Ran P.X."/>
            <person name="Zhong N.S."/>
            <person name="Liu Z.G."/>
            <person name="Tsui S.K.W."/>
        </authorList>
    </citation>
    <scope>NUCLEOTIDE SEQUENCE</scope>
    <source>
        <strain evidence="2">Derf</strain>
        <tissue evidence="2">Whole organism</tissue>
    </source>
</reference>
<keyword evidence="1" id="KW-1133">Transmembrane helix</keyword>
<comment type="caution">
    <text evidence="2">The sequence shown here is derived from an EMBL/GenBank/DDBJ whole genome shotgun (WGS) entry which is preliminary data.</text>
</comment>
<dbReference type="AlphaFoldDB" id="A0A922HRU1"/>
<keyword evidence="1" id="KW-0472">Membrane</keyword>
<keyword evidence="3" id="KW-1185">Reference proteome</keyword>
<protein>
    <submittedName>
        <fullName evidence="2">Uncharacterized protein</fullName>
    </submittedName>
</protein>
<organism evidence="2 3">
    <name type="scientific">Dermatophagoides farinae</name>
    <name type="common">American house dust mite</name>
    <dbReference type="NCBI Taxonomy" id="6954"/>
    <lineage>
        <taxon>Eukaryota</taxon>
        <taxon>Metazoa</taxon>
        <taxon>Ecdysozoa</taxon>
        <taxon>Arthropoda</taxon>
        <taxon>Chelicerata</taxon>
        <taxon>Arachnida</taxon>
        <taxon>Acari</taxon>
        <taxon>Acariformes</taxon>
        <taxon>Sarcoptiformes</taxon>
        <taxon>Astigmata</taxon>
        <taxon>Psoroptidia</taxon>
        <taxon>Analgoidea</taxon>
        <taxon>Pyroglyphidae</taxon>
        <taxon>Dermatophagoidinae</taxon>
        <taxon>Dermatophagoides</taxon>
    </lineage>
</organism>
<evidence type="ECO:0000313" key="3">
    <source>
        <dbReference type="Proteomes" id="UP000790347"/>
    </source>
</evidence>
<reference evidence="2" key="2">
    <citation type="journal article" date="2022" name="Res Sq">
        <title>Comparative Genomics Reveals Insights into the Divergent Evolution of Astigmatic Mites and Household Pest Adaptations.</title>
        <authorList>
            <person name="Xiong Q."/>
            <person name="Wan A.T.-Y."/>
            <person name="Liu X.-Y."/>
            <person name="Fung C.S.-H."/>
            <person name="Xiao X."/>
            <person name="Malainual N."/>
            <person name="Hou J."/>
            <person name="Wang L."/>
            <person name="Wang M."/>
            <person name="Yang K."/>
            <person name="Cui Y."/>
            <person name="Leung E."/>
            <person name="Nong W."/>
            <person name="Shin S.-K."/>
            <person name="Au S."/>
            <person name="Jeong K.Y."/>
            <person name="Chew F.T."/>
            <person name="Hui J."/>
            <person name="Leung T.F."/>
            <person name="Tungtrongchitr A."/>
            <person name="Zhong N."/>
            <person name="Liu Z."/>
            <person name="Tsui S."/>
        </authorList>
    </citation>
    <scope>NUCLEOTIDE SEQUENCE</scope>
    <source>
        <strain evidence="2">Derf</strain>
        <tissue evidence="2">Whole organism</tissue>
    </source>
</reference>
<evidence type="ECO:0000256" key="1">
    <source>
        <dbReference type="SAM" id="Phobius"/>
    </source>
</evidence>
<gene>
    <name evidence="2" type="ORF">DERF_012054</name>
</gene>
<sequence length="149" mass="17617">MSSKFTNVVIIHIFSFVLLLKIEKFSLLLLPFVNFGSFQGLCYNVSINKANVNENNHDPRNNYYIYSSSINSSGEPFFSGRIWTKRQRKIPTIISIVFHRNNDISMLLWCCCCQRRYRKKNVIDLNDFIPIPVQYGRIIIFFFIFENIE</sequence>
<dbReference type="EMBL" id="ASGP02000006">
    <property type="protein sequence ID" value="KAH9501194.1"/>
    <property type="molecule type" value="Genomic_DNA"/>
</dbReference>
<accession>A0A922HRU1</accession>
<name>A0A922HRU1_DERFA</name>
<dbReference type="Proteomes" id="UP000790347">
    <property type="component" value="Unassembled WGS sequence"/>
</dbReference>